<gene>
    <name evidence="8" type="ORF">KYN89_03800</name>
</gene>
<feature type="transmembrane region" description="Helical" evidence="7">
    <location>
        <begin position="85"/>
        <end position="106"/>
    </location>
</feature>
<comment type="caution">
    <text evidence="8">The sequence shown here is derived from an EMBL/GenBank/DDBJ whole genome shotgun (WGS) entry which is preliminary data.</text>
</comment>
<reference evidence="8 9" key="1">
    <citation type="submission" date="2021-07" db="EMBL/GenBank/DDBJ databases">
        <title>Alteriqipengyuania abyssalis NZ-12B nov, sp.nov isolated from deep sea sponge in pacific ocean.</title>
        <authorList>
            <person name="Tareen S."/>
            <person name="Wink J."/>
        </authorList>
    </citation>
    <scope>NUCLEOTIDE SEQUENCE [LARGE SCALE GENOMIC DNA]</scope>
    <source>
        <strain evidence="8 9">NZ-12B</strain>
    </source>
</reference>
<accession>A0ABS7PBQ6</accession>
<keyword evidence="5 7" id="KW-0472">Membrane</keyword>
<evidence type="ECO:0000313" key="8">
    <source>
        <dbReference type="EMBL" id="MBY8336162.1"/>
    </source>
</evidence>
<dbReference type="RefSeq" id="WP_222823863.1">
    <property type="nucleotide sequence ID" value="NZ_JAHWXP010000001.1"/>
</dbReference>
<dbReference type="EMBL" id="JAHWXP010000001">
    <property type="protein sequence ID" value="MBY8336162.1"/>
    <property type="molecule type" value="Genomic_DNA"/>
</dbReference>
<feature type="transmembrane region" description="Helical" evidence="7">
    <location>
        <begin position="40"/>
        <end position="64"/>
    </location>
</feature>
<comment type="subcellular location">
    <subcellularLocation>
        <location evidence="1">Membrane</location>
        <topology evidence="1">Multi-pass membrane protein</topology>
    </subcellularLocation>
</comment>
<evidence type="ECO:0000313" key="9">
    <source>
        <dbReference type="Proteomes" id="UP000759298"/>
    </source>
</evidence>
<name>A0ABS7PBQ6_9SPHN</name>
<proteinExistence type="inferred from homology"/>
<evidence type="ECO:0000256" key="7">
    <source>
        <dbReference type="SAM" id="Phobius"/>
    </source>
</evidence>
<feature type="transmembrane region" description="Helical" evidence="7">
    <location>
        <begin position="253"/>
        <end position="281"/>
    </location>
</feature>
<dbReference type="Pfam" id="PF04610">
    <property type="entry name" value="TrbL"/>
    <property type="match status" value="1"/>
</dbReference>
<keyword evidence="9" id="KW-1185">Reference proteome</keyword>
<evidence type="ECO:0000256" key="4">
    <source>
        <dbReference type="ARBA" id="ARBA00022989"/>
    </source>
</evidence>
<evidence type="ECO:0000256" key="1">
    <source>
        <dbReference type="ARBA" id="ARBA00004141"/>
    </source>
</evidence>
<keyword evidence="3 7" id="KW-0812">Transmembrane</keyword>
<feature type="compositionally biased region" description="Low complexity" evidence="6">
    <location>
        <begin position="293"/>
        <end position="325"/>
    </location>
</feature>
<evidence type="ECO:0000256" key="5">
    <source>
        <dbReference type="ARBA" id="ARBA00023136"/>
    </source>
</evidence>
<sequence>MTPTGACDLAMSEAAGGVAAALEAVNCVAADVTGTTFGRLFAPGGVMVTVLTIMLTLYVAFFAIQLVTGRSTLGVSTLTPRMLRIGLVLTFVTSWIAYQAVFWNIFVEGPDWLASVLTGDSGSATQTFATKIDVVFAAVQQASEGQTDIETFSPAGMLWMGALLFMLGTVGLLVTARIALALLVALGPIFLVMALFDGTRGLFVGWLKGLTMMGLTPLFAVLGGSIMLEMSVPILASLVAVPGDIPARAAMAFFMIGAVHVALMVMVLKVMGTLVGGWTVFGLANSDGDRGRSTASAPAPAAPAPSVYNSASASQPAPSSAARRTAVVAATPTMAANDLGNRGGADGSGGARVTKVYATSSADGHAGVASKAASRTSGLGTRFKTASGASGAGRQTEKMK</sequence>
<evidence type="ECO:0000256" key="2">
    <source>
        <dbReference type="ARBA" id="ARBA00007802"/>
    </source>
</evidence>
<dbReference type="InterPro" id="IPR007688">
    <property type="entry name" value="Conjugal_tfr_TrbL/VirB6"/>
</dbReference>
<feature type="region of interest" description="Disordered" evidence="6">
    <location>
        <begin position="361"/>
        <end position="400"/>
    </location>
</feature>
<feature type="region of interest" description="Disordered" evidence="6">
    <location>
        <begin position="292"/>
        <end position="325"/>
    </location>
</feature>
<organism evidence="8 9">
    <name type="scientific">Alteriqipengyuania abyssalis</name>
    <dbReference type="NCBI Taxonomy" id="2860200"/>
    <lineage>
        <taxon>Bacteria</taxon>
        <taxon>Pseudomonadati</taxon>
        <taxon>Pseudomonadota</taxon>
        <taxon>Alphaproteobacteria</taxon>
        <taxon>Sphingomonadales</taxon>
        <taxon>Erythrobacteraceae</taxon>
        <taxon>Alteriqipengyuania</taxon>
    </lineage>
</organism>
<protein>
    <submittedName>
        <fullName evidence="8">Type IV secretion system protein</fullName>
    </submittedName>
</protein>
<keyword evidence="4 7" id="KW-1133">Transmembrane helix</keyword>
<dbReference type="Proteomes" id="UP000759298">
    <property type="component" value="Unassembled WGS sequence"/>
</dbReference>
<feature type="transmembrane region" description="Helical" evidence="7">
    <location>
        <begin position="156"/>
        <end position="174"/>
    </location>
</feature>
<evidence type="ECO:0000256" key="3">
    <source>
        <dbReference type="ARBA" id="ARBA00022692"/>
    </source>
</evidence>
<evidence type="ECO:0000256" key="6">
    <source>
        <dbReference type="SAM" id="MobiDB-lite"/>
    </source>
</evidence>
<feature type="transmembrane region" description="Helical" evidence="7">
    <location>
        <begin position="216"/>
        <end position="241"/>
    </location>
</feature>
<comment type="similarity">
    <text evidence="2">Belongs to the TrbL/VirB6 family.</text>
</comment>
<feature type="transmembrane region" description="Helical" evidence="7">
    <location>
        <begin position="179"/>
        <end position="196"/>
    </location>
</feature>